<gene>
    <name evidence="1" type="primary">mqnB</name>
    <name evidence="4" type="ORF">NCTC11429_01601</name>
</gene>
<evidence type="ECO:0000256" key="1">
    <source>
        <dbReference type="HAMAP-Rule" id="MF_00991"/>
    </source>
</evidence>
<dbReference type="AlphaFoldDB" id="A0A4U9UUJ4"/>
<dbReference type="Pfam" id="PF01048">
    <property type="entry name" value="PNP_UDP_1"/>
    <property type="match status" value="1"/>
</dbReference>
<dbReference type="HAMAP" id="MF_00991">
    <property type="entry name" value="MqnB"/>
    <property type="match status" value="1"/>
</dbReference>
<comment type="function">
    <text evidence="1">Catalyzes the hydrolysis of futalosine (FL) to dehypoxanthine futalosine (DHFL) and hypoxanthine, a step in the biosynthesis of menaquinone (MK, vitamin K2).</text>
</comment>
<evidence type="ECO:0000256" key="2">
    <source>
        <dbReference type="NCBIfam" id="TIGR03664"/>
    </source>
</evidence>
<dbReference type="NCBIfam" id="TIGR03664">
    <property type="entry name" value="fut_nucase"/>
    <property type="match status" value="1"/>
</dbReference>
<dbReference type="Proteomes" id="UP000308196">
    <property type="component" value="Chromosome"/>
</dbReference>
<reference evidence="4 5" key="1">
    <citation type="submission" date="2019-05" db="EMBL/GenBank/DDBJ databases">
        <authorList>
            <consortium name="Pathogen Informatics"/>
        </authorList>
    </citation>
    <scope>NUCLEOTIDE SEQUENCE [LARGE SCALE GENOMIC DNA]</scope>
    <source>
        <strain evidence="4 5">NCTC11429</strain>
    </source>
</reference>
<proteinExistence type="inferred from homology"/>
<organism evidence="4 5">
    <name type="scientific">Sphingobacterium thalpophilum</name>
    <dbReference type="NCBI Taxonomy" id="259"/>
    <lineage>
        <taxon>Bacteria</taxon>
        <taxon>Pseudomonadati</taxon>
        <taxon>Bacteroidota</taxon>
        <taxon>Sphingobacteriia</taxon>
        <taxon>Sphingobacteriales</taxon>
        <taxon>Sphingobacteriaceae</taxon>
        <taxon>Sphingobacterium</taxon>
    </lineage>
</organism>
<dbReference type="EC" id="3.2.2.26" evidence="1 2"/>
<dbReference type="UniPathway" id="UPA00079"/>
<dbReference type="PANTHER" id="PTHR46832:SF2">
    <property type="entry name" value="FUTALOSINE HYDROLASE"/>
    <property type="match status" value="1"/>
</dbReference>
<evidence type="ECO:0000313" key="4">
    <source>
        <dbReference type="EMBL" id="VTR35969.1"/>
    </source>
</evidence>
<comment type="similarity">
    <text evidence="1">Belongs to the PNP/UDP phosphorylase family. Futalosine hydrolase subfamily.</text>
</comment>
<dbReference type="CDD" id="cd17766">
    <property type="entry name" value="futalosine_nucleosidase_MqnB"/>
    <property type="match status" value="1"/>
</dbReference>
<dbReference type="InterPro" id="IPR035994">
    <property type="entry name" value="Nucleoside_phosphorylase_sf"/>
</dbReference>
<protein>
    <recommendedName>
        <fullName evidence="1 2">Futalosine hydrolase</fullName>
        <shortName evidence="1">FL hydrolase</shortName>
        <ecNumber evidence="1 2">3.2.2.26</ecNumber>
    </recommendedName>
    <alternativeName>
        <fullName evidence="1">Futalosine nucleosidase</fullName>
    </alternativeName>
    <alternativeName>
        <fullName evidence="1">Menaquinone biosynthetic enzyme MqnB</fullName>
    </alternativeName>
</protein>
<name>A0A4U9UUJ4_9SPHI</name>
<dbReference type="GO" id="GO:0008782">
    <property type="term" value="F:adenosylhomocysteine nucleosidase activity"/>
    <property type="evidence" value="ECO:0007669"/>
    <property type="project" value="TreeGrafter"/>
</dbReference>
<sequence>MKIIRKFRFYNEIIMKVLIVAATQFELQPFLEVAINYPECDTLITGVGMVATAYELGRVLHQNNAYDILINVGIGGCFDRSLPIGQVVQVVSDRFIELGAEDDEAFLSIEQLGYGKSTFRSPLYLGKEIALPFLPQRHGITVNKVHGNEETIRRIATLYPESCVESMEGAAVFFAGEKMDLPVIELRGISNYVEKRNRATWNIPQAIMHSNKALIQTLDYLLNQFDKI</sequence>
<dbReference type="GO" id="GO:0009234">
    <property type="term" value="P:menaquinone biosynthetic process"/>
    <property type="evidence" value="ECO:0007669"/>
    <property type="project" value="UniProtKB-UniRule"/>
</dbReference>
<dbReference type="Gene3D" id="3.40.50.1580">
    <property type="entry name" value="Nucleoside phosphorylase domain"/>
    <property type="match status" value="1"/>
</dbReference>
<keyword evidence="1" id="KW-0378">Hydrolase</keyword>
<dbReference type="GO" id="GO:0009116">
    <property type="term" value="P:nucleoside metabolic process"/>
    <property type="evidence" value="ECO:0007669"/>
    <property type="project" value="InterPro"/>
</dbReference>
<dbReference type="KEGG" id="stha:NCTC11429_01601"/>
<dbReference type="STRING" id="1123265.GCA_000686625_04534"/>
<dbReference type="SUPFAM" id="SSF53167">
    <property type="entry name" value="Purine and uridine phosphorylases"/>
    <property type="match status" value="1"/>
</dbReference>
<comment type="pathway">
    <text evidence="1">Quinol/quinone metabolism; menaquinone biosynthesis.</text>
</comment>
<accession>A0A4U9UUJ4</accession>
<evidence type="ECO:0000259" key="3">
    <source>
        <dbReference type="Pfam" id="PF01048"/>
    </source>
</evidence>
<dbReference type="EMBL" id="LR590484">
    <property type="protein sequence ID" value="VTR35969.1"/>
    <property type="molecule type" value="Genomic_DNA"/>
</dbReference>
<dbReference type="GO" id="GO:0019284">
    <property type="term" value="P:L-methionine salvage from S-adenosylmethionine"/>
    <property type="evidence" value="ECO:0007669"/>
    <property type="project" value="TreeGrafter"/>
</dbReference>
<feature type="domain" description="Nucleoside phosphorylase" evidence="3">
    <location>
        <begin position="45"/>
        <end position="205"/>
    </location>
</feature>
<evidence type="ECO:0000313" key="5">
    <source>
        <dbReference type="Proteomes" id="UP000308196"/>
    </source>
</evidence>
<keyword evidence="1" id="KW-0474">Menaquinone biosynthesis</keyword>
<comment type="catalytic activity">
    <reaction evidence="1">
        <text>futalosine + H2O = dehypoxanthine futalosine + hypoxanthine</text>
        <dbReference type="Rhea" id="RHEA:25904"/>
        <dbReference type="ChEBI" id="CHEBI:15377"/>
        <dbReference type="ChEBI" id="CHEBI:17368"/>
        <dbReference type="ChEBI" id="CHEBI:58863"/>
        <dbReference type="ChEBI" id="CHEBI:58864"/>
        <dbReference type="EC" id="3.2.2.26"/>
    </reaction>
</comment>
<dbReference type="InterPro" id="IPR000845">
    <property type="entry name" value="Nucleoside_phosphorylase_d"/>
</dbReference>
<dbReference type="PANTHER" id="PTHR46832">
    <property type="entry name" value="5'-METHYLTHIOADENOSINE/S-ADENOSYLHOMOCYSTEINE NUCLEOSIDASE"/>
    <property type="match status" value="1"/>
</dbReference>
<dbReference type="InterPro" id="IPR019963">
    <property type="entry name" value="FL_hydrolase_MqnB"/>
</dbReference>
<dbReference type="GO" id="GO:0005829">
    <property type="term" value="C:cytosol"/>
    <property type="evidence" value="ECO:0007669"/>
    <property type="project" value="TreeGrafter"/>
</dbReference>
<dbReference type="GO" id="GO:0008930">
    <property type="term" value="F:methylthioadenosine nucleosidase activity"/>
    <property type="evidence" value="ECO:0007669"/>
    <property type="project" value="TreeGrafter"/>
</dbReference>